<proteinExistence type="predicted"/>
<reference evidence="1 2" key="1">
    <citation type="submission" date="2015-04" db="EMBL/GenBank/DDBJ databases">
        <title>Whole genome shotgun sequence of Flavihumibacter petaseus NBRC 106054.</title>
        <authorList>
            <person name="Miyazawa S."/>
            <person name="Hosoyama A."/>
            <person name="Hashimoto M."/>
            <person name="Noguchi M."/>
            <person name="Tsuchikane K."/>
            <person name="Ohji S."/>
            <person name="Yamazoe A."/>
            <person name="Ichikawa N."/>
            <person name="Kimura A."/>
            <person name="Fujita N."/>
        </authorList>
    </citation>
    <scope>NUCLEOTIDE SEQUENCE [LARGE SCALE GENOMIC DNA]</scope>
    <source>
        <strain evidence="1 2">NBRC 106054</strain>
    </source>
</reference>
<dbReference type="Pfam" id="PF19577">
    <property type="entry name" value="DcaP"/>
    <property type="match status" value="1"/>
</dbReference>
<organism evidence="1 2">
    <name type="scientific">Flavihumibacter petaseus NBRC 106054</name>
    <dbReference type="NCBI Taxonomy" id="1220578"/>
    <lineage>
        <taxon>Bacteria</taxon>
        <taxon>Pseudomonadati</taxon>
        <taxon>Bacteroidota</taxon>
        <taxon>Chitinophagia</taxon>
        <taxon>Chitinophagales</taxon>
        <taxon>Chitinophagaceae</taxon>
        <taxon>Flavihumibacter</taxon>
    </lineage>
</organism>
<dbReference type="SUPFAM" id="SSF56935">
    <property type="entry name" value="Porins"/>
    <property type="match status" value="1"/>
</dbReference>
<evidence type="ECO:0000313" key="2">
    <source>
        <dbReference type="Proteomes" id="UP000033121"/>
    </source>
</evidence>
<dbReference type="InterPro" id="IPR045748">
    <property type="entry name" value="DcaP"/>
</dbReference>
<dbReference type="AlphaFoldDB" id="A0A0E9N2U8"/>
<protein>
    <recommendedName>
        <fullName evidence="3">Porin</fullName>
    </recommendedName>
</protein>
<keyword evidence="2" id="KW-1185">Reference proteome</keyword>
<sequence>MYAFLALLLPATAFSQNGDDEKKTSIEVQGFIMSDMGYNFNSIDPDWFDVMRPTKLPSRKGEFGTSGNIWFSVRQTRFGISSNTPTKLGELKTLFNFDLMGFGVNKGQTTFHLINAWAQLGKFLIGQTASIFMDQDVFPVTLDYWGPMSRLYNFNIQVRYIPISNEKRRLYLAIERPGATADEGNDATSIALDKVKPYYRMPNLLAQYRQNFSWGYVQAAVLAKLMQWDDVSGNTATDLSGKAFGWGWTLSSVVPLGQRFRFKVQVVQGEGSESHIADAPADVVPEHNPSDPVQYIKGIPQPVWGFFTYLDMDWNSHWASSAGYSQETVSNGNLQAPDAFRKGQYASVNLRFMPWTNIMAGIEYQYGKRHNYQSAYSASASKLQFSVKVNFSAKTSL</sequence>
<evidence type="ECO:0000313" key="1">
    <source>
        <dbReference type="EMBL" id="GAO43981.1"/>
    </source>
</evidence>
<evidence type="ECO:0008006" key="3">
    <source>
        <dbReference type="Google" id="ProtNLM"/>
    </source>
</evidence>
<dbReference type="EMBL" id="BBWV01000003">
    <property type="protein sequence ID" value="GAO43981.1"/>
    <property type="molecule type" value="Genomic_DNA"/>
</dbReference>
<name>A0A0E9N2U8_9BACT</name>
<gene>
    <name evidence="1" type="ORF">FPE01S_03_00200</name>
</gene>
<accession>A0A0E9N2U8</accession>
<comment type="caution">
    <text evidence="1">The sequence shown here is derived from an EMBL/GenBank/DDBJ whole genome shotgun (WGS) entry which is preliminary data.</text>
</comment>
<dbReference type="Proteomes" id="UP000033121">
    <property type="component" value="Unassembled WGS sequence"/>
</dbReference>
<dbReference type="STRING" id="1220578.FPE01S_03_00200"/>